<dbReference type="GO" id="GO:0004175">
    <property type="term" value="F:endopeptidase activity"/>
    <property type="evidence" value="ECO:0007669"/>
    <property type="project" value="TreeGrafter"/>
</dbReference>
<dbReference type="InterPro" id="IPR005151">
    <property type="entry name" value="Tail-specific_protease"/>
</dbReference>
<dbReference type="GO" id="GO:0006508">
    <property type="term" value="P:proteolysis"/>
    <property type="evidence" value="ECO:0007669"/>
    <property type="project" value="InterPro"/>
</dbReference>
<dbReference type="SUPFAM" id="SSF52096">
    <property type="entry name" value="ClpP/crotonase"/>
    <property type="match status" value="1"/>
</dbReference>
<keyword evidence="1" id="KW-0812">Transmembrane</keyword>
<organism evidence="3 4">
    <name type="scientific">Paenibacillus radicis</name>
    <name type="common">ex Gao et al. 2016</name>
    <dbReference type="NCBI Taxonomy" id="1737354"/>
    <lineage>
        <taxon>Bacteria</taxon>
        <taxon>Bacillati</taxon>
        <taxon>Bacillota</taxon>
        <taxon>Bacilli</taxon>
        <taxon>Bacillales</taxon>
        <taxon>Paenibacillaceae</taxon>
        <taxon>Paenibacillus</taxon>
    </lineage>
</organism>
<dbReference type="EMBL" id="BMHY01000005">
    <property type="protein sequence ID" value="GGG72662.1"/>
    <property type="molecule type" value="Genomic_DNA"/>
</dbReference>
<reference evidence="3 4" key="1">
    <citation type="journal article" date="2014" name="Int. J. Syst. Evol. Microbiol.">
        <title>Complete genome sequence of Corynebacterium casei LMG S-19264T (=DSM 44701T), isolated from a smear-ripened cheese.</title>
        <authorList>
            <consortium name="US DOE Joint Genome Institute (JGI-PGF)"/>
            <person name="Walter F."/>
            <person name="Albersmeier A."/>
            <person name="Kalinowski J."/>
            <person name="Ruckert C."/>
        </authorList>
    </citation>
    <scope>NUCLEOTIDE SEQUENCE [LARGE SCALE GENOMIC DNA]</scope>
    <source>
        <strain evidence="3 4">CGMCC 1.15286</strain>
    </source>
</reference>
<gene>
    <name evidence="3" type="ORF">GCM10010918_30690</name>
</gene>
<evidence type="ECO:0000313" key="3">
    <source>
        <dbReference type="EMBL" id="GGG72662.1"/>
    </source>
</evidence>
<dbReference type="PANTHER" id="PTHR32060">
    <property type="entry name" value="TAIL-SPECIFIC PROTEASE"/>
    <property type="match status" value="1"/>
</dbReference>
<dbReference type="AlphaFoldDB" id="A0A917M3F0"/>
<protein>
    <recommendedName>
        <fullName evidence="2">Tail specific protease domain-containing protein</fullName>
    </recommendedName>
</protein>
<dbReference type="Proteomes" id="UP000600247">
    <property type="component" value="Unassembled WGS sequence"/>
</dbReference>
<dbReference type="Gene3D" id="2.30.42.10">
    <property type="match status" value="1"/>
</dbReference>
<feature type="domain" description="Tail specific protease" evidence="2">
    <location>
        <begin position="306"/>
        <end position="547"/>
    </location>
</feature>
<feature type="transmembrane region" description="Helical" evidence="1">
    <location>
        <begin position="60"/>
        <end position="77"/>
    </location>
</feature>
<keyword evidence="4" id="KW-1185">Reference proteome</keyword>
<proteinExistence type="predicted"/>
<evidence type="ECO:0000313" key="4">
    <source>
        <dbReference type="Proteomes" id="UP000600247"/>
    </source>
</evidence>
<evidence type="ECO:0000259" key="2">
    <source>
        <dbReference type="SMART" id="SM00245"/>
    </source>
</evidence>
<dbReference type="GO" id="GO:0007165">
    <property type="term" value="P:signal transduction"/>
    <property type="evidence" value="ECO:0007669"/>
    <property type="project" value="TreeGrafter"/>
</dbReference>
<dbReference type="Gene3D" id="3.90.226.10">
    <property type="entry name" value="2-enoyl-CoA Hydratase, Chain A, domain 1"/>
    <property type="match status" value="1"/>
</dbReference>
<comment type="caution">
    <text evidence="3">The sequence shown here is derived from an EMBL/GenBank/DDBJ whole genome shotgun (WGS) entry which is preliminary data.</text>
</comment>
<keyword evidence="1" id="KW-0472">Membrane</keyword>
<sequence>MFDSIKWLTVYEMILCLLQLCVLVRYAVPIARKSYRWLDFLPSAGMVIALLSFLAGDHSILALAFYFLTVLLFLCTLRRVFKPASIFEAPRRTLIKLTRVVSSLCGILFIGIAILSAGEIRYNPVSNFSSMSYSDAFVKLNERLAVEYPFGEWKRMDWEEQRKKYEPLFEQAEQTKDKALYYKTLVEYLASMRDGHIRIANEKVYDSPFYKQEGGGGFGLSSIRLDNGSVRVTLVLKDSPADQSGIRVGAEIIRWNGEEAEQAYRKTMWSDSPNTNQNENVNQGRFMVRAAIGQEVEIEFKNAGASEAITVKLKAYDDQYESLKKTKPQIVRGAPPVEGEILSNGYGYVRITSFLSNTALRSENSLSSWLSSQSSPDPAEMLKEKLESFLEKGVQGLIIDLRDNPGGEDALVVKMAGYFVNQEKRYSYASYYNRNTGKFERNSGEDYVIKPSKPYFNGKIAILVNGRTASSGEGLPLVLKGMPNVTIVGFTGTNGSFGIMTSPIIVKMPDGYTVESADGRALNEKGVIQGDGDYTGRGGAVPDVIIPLNEDTFTAKYMDGQDVEMEYAIDAMEK</sequence>
<feature type="transmembrane region" description="Helical" evidence="1">
    <location>
        <begin position="6"/>
        <end position="28"/>
    </location>
</feature>
<dbReference type="GO" id="GO:0030288">
    <property type="term" value="C:outer membrane-bounded periplasmic space"/>
    <property type="evidence" value="ECO:0007669"/>
    <property type="project" value="TreeGrafter"/>
</dbReference>
<dbReference type="PANTHER" id="PTHR32060:SF30">
    <property type="entry name" value="CARBOXY-TERMINAL PROCESSING PROTEASE CTPA"/>
    <property type="match status" value="1"/>
</dbReference>
<dbReference type="SMART" id="SM00245">
    <property type="entry name" value="TSPc"/>
    <property type="match status" value="1"/>
</dbReference>
<dbReference type="InterPro" id="IPR029045">
    <property type="entry name" value="ClpP/crotonase-like_dom_sf"/>
</dbReference>
<dbReference type="GO" id="GO:0008236">
    <property type="term" value="F:serine-type peptidase activity"/>
    <property type="evidence" value="ECO:0007669"/>
    <property type="project" value="InterPro"/>
</dbReference>
<feature type="transmembrane region" description="Helical" evidence="1">
    <location>
        <begin position="97"/>
        <end position="118"/>
    </location>
</feature>
<name>A0A917M3F0_9BACL</name>
<evidence type="ECO:0000256" key="1">
    <source>
        <dbReference type="SAM" id="Phobius"/>
    </source>
</evidence>
<dbReference type="Gene3D" id="3.30.750.44">
    <property type="match status" value="1"/>
</dbReference>
<accession>A0A917M3F0</accession>
<keyword evidence="1" id="KW-1133">Transmembrane helix</keyword>
<dbReference type="RefSeq" id="WP_188890069.1">
    <property type="nucleotide sequence ID" value="NZ_BMHY01000005.1"/>
</dbReference>
<dbReference type="CDD" id="cd06567">
    <property type="entry name" value="Peptidase_S41"/>
    <property type="match status" value="1"/>
</dbReference>
<dbReference type="InterPro" id="IPR036034">
    <property type="entry name" value="PDZ_sf"/>
</dbReference>
<dbReference type="Pfam" id="PF03572">
    <property type="entry name" value="Peptidase_S41"/>
    <property type="match status" value="1"/>
</dbReference>